<dbReference type="PANTHER" id="PTHR39340:SF1">
    <property type="entry name" value="SULFOFRUCTOSEPHOSPHATE ALDOLASE"/>
    <property type="match status" value="1"/>
</dbReference>
<dbReference type="InterPro" id="IPR013785">
    <property type="entry name" value="Aldolase_TIM"/>
</dbReference>
<sequence>MDLQRLGTVRRLTRLATHDGFFCIAALDHPENYLALFDSDVAQVPYETVVASKLELAAELSRHASGLLLDPVWSLGQAIATGALPGSVGVLAPMELLRYAPGTTVGWDLETRLRPGWTPEKVAKLGADGVKLILFYRAELADVAAQQRKLVADLASACRQAQLPLVIEPIWYPLDDEDPTDPSVGRRRAAAIIASAAEFTLLGVDVLKMQFPGSLATAADRAAAASAARELDGVASVPWVLLSEGAGFDDFAVQMEIVARAGASGYIAGRAVWGDAVGRLRDADRARAVARAGERLDALNELVRAHGRPWAERVALDAVASALPRNWYQSYGE</sequence>
<dbReference type="EMBL" id="FMHV01000002">
    <property type="protein sequence ID" value="SCL34275.1"/>
    <property type="molecule type" value="Genomic_DNA"/>
</dbReference>
<dbReference type="RefSeq" id="WP_091345048.1">
    <property type="nucleotide sequence ID" value="NZ_FMHV01000002.1"/>
</dbReference>
<reference evidence="4" key="1">
    <citation type="submission" date="2016-06" db="EMBL/GenBank/DDBJ databases">
        <authorList>
            <person name="Varghese N."/>
            <person name="Submissions Spin"/>
        </authorList>
    </citation>
    <scope>NUCLEOTIDE SEQUENCE [LARGE SCALE GENOMIC DNA]</scope>
    <source>
        <strain evidence="4">DSM 45431</strain>
    </source>
</reference>
<dbReference type="Gene3D" id="3.20.20.70">
    <property type="entry name" value="Aldolase class I"/>
    <property type="match status" value="1"/>
</dbReference>
<evidence type="ECO:0000256" key="1">
    <source>
        <dbReference type="ARBA" id="ARBA00008679"/>
    </source>
</evidence>
<keyword evidence="2" id="KW-0456">Lyase</keyword>
<comment type="similarity">
    <text evidence="1">Belongs to the aldolase LacD family.</text>
</comment>
<dbReference type="InterPro" id="IPR050552">
    <property type="entry name" value="LacD_aldolase"/>
</dbReference>
<dbReference type="NCBIfam" id="NF009498">
    <property type="entry name" value="PRK12858.1"/>
    <property type="match status" value="1"/>
</dbReference>
<protein>
    <submittedName>
        <fullName evidence="3">Tagatose 1,6-diphosphate aldolase</fullName>
    </submittedName>
</protein>
<dbReference type="STRING" id="568872.GA0070624_4947"/>
<name>A0A1C6SYR4_9ACTN</name>
<gene>
    <name evidence="3" type="ORF">GA0070624_4947</name>
</gene>
<accession>A0A1C6SYR4</accession>
<evidence type="ECO:0000256" key="2">
    <source>
        <dbReference type="ARBA" id="ARBA00023239"/>
    </source>
</evidence>
<dbReference type="SUPFAM" id="SSF51569">
    <property type="entry name" value="Aldolase"/>
    <property type="match status" value="1"/>
</dbReference>
<dbReference type="GO" id="GO:0061595">
    <property type="term" value="F:6-deoxy-6-sulfofructose-1-phosphate aldolase activity"/>
    <property type="evidence" value="ECO:0007669"/>
    <property type="project" value="TreeGrafter"/>
</dbReference>
<dbReference type="PANTHER" id="PTHR39340">
    <property type="entry name" value="SULFOFRUCTOSEPHOSPHATE ALDOLASE"/>
    <property type="match status" value="1"/>
</dbReference>
<keyword evidence="4" id="KW-1185">Reference proteome</keyword>
<dbReference type="Pfam" id="PF01791">
    <property type="entry name" value="DeoC"/>
    <property type="match status" value="1"/>
</dbReference>
<evidence type="ECO:0000313" key="3">
    <source>
        <dbReference type="EMBL" id="SCL34275.1"/>
    </source>
</evidence>
<dbReference type="OrthoDB" id="9802970at2"/>
<dbReference type="InterPro" id="IPR002915">
    <property type="entry name" value="DeoC/FbaB/LacD_aldolase"/>
</dbReference>
<proteinExistence type="inferred from homology"/>
<dbReference type="Proteomes" id="UP000199413">
    <property type="component" value="Unassembled WGS sequence"/>
</dbReference>
<dbReference type="SMART" id="SM01133">
    <property type="entry name" value="DeoC"/>
    <property type="match status" value="1"/>
</dbReference>
<evidence type="ECO:0000313" key="4">
    <source>
        <dbReference type="Proteomes" id="UP000199413"/>
    </source>
</evidence>
<dbReference type="GO" id="GO:1902777">
    <property type="term" value="P:6-sulfoquinovose(1-) catabolic process"/>
    <property type="evidence" value="ECO:0007669"/>
    <property type="project" value="TreeGrafter"/>
</dbReference>
<dbReference type="AlphaFoldDB" id="A0A1C6SYR4"/>
<organism evidence="3 4">
    <name type="scientific">Micromonospora rhizosphaerae</name>
    <dbReference type="NCBI Taxonomy" id="568872"/>
    <lineage>
        <taxon>Bacteria</taxon>
        <taxon>Bacillati</taxon>
        <taxon>Actinomycetota</taxon>
        <taxon>Actinomycetes</taxon>
        <taxon>Micromonosporales</taxon>
        <taxon>Micromonosporaceae</taxon>
        <taxon>Micromonospora</taxon>
    </lineage>
</organism>